<evidence type="ECO:0000313" key="2">
    <source>
        <dbReference type="Proteomes" id="UP000004105"/>
    </source>
</evidence>
<proteinExistence type="predicted"/>
<dbReference type="Proteomes" id="UP000004105">
    <property type="component" value="Unassembled WGS sequence"/>
</dbReference>
<organism evidence="1 2">
    <name type="scientific">Neisseria bacilliformis ATCC BAA-1200</name>
    <dbReference type="NCBI Taxonomy" id="888742"/>
    <lineage>
        <taxon>Bacteria</taxon>
        <taxon>Pseudomonadati</taxon>
        <taxon>Pseudomonadota</taxon>
        <taxon>Betaproteobacteria</taxon>
        <taxon>Neisseriales</taxon>
        <taxon>Neisseriaceae</taxon>
        <taxon>Neisseria</taxon>
    </lineage>
</organism>
<accession>F2B9S6</accession>
<protein>
    <submittedName>
        <fullName evidence="1">Uncharacterized protein</fullName>
    </submittedName>
</protein>
<evidence type="ECO:0000313" key="1">
    <source>
        <dbReference type="EMBL" id="EGF11843.1"/>
    </source>
</evidence>
<dbReference type="RefSeq" id="WP_007341492.1">
    <property type="nucleotide sequence ID" value="NZ_GL878494.1"/>
</dbReference>
<sequence length="81" mass="8947">MDTNRTILADGLRRLNLPFAELRRIADLPPCPRCGKTSCPHPENQTTTAQMRSLLYAVLEAAGASPESMGILPETPERRTQ</sequence>
<dbReference type="EMBL" id="AFAY01000007">
    <property type="protein sequence ID" value="EGF11843.1"/>
    <property type="molecule type" value="Genomic_DNA"/>
</dbReference>
<reference evidence="1 2" key="1">
    <citation type="submission" date="2011-02" db="EMBL/GenBank/DDBJ databases">
        <authorList>
            <person name="Muzny D."/>
            <person name="Qin X."/>
            <person name="Deng J."/>
            <person name="Jiang H."/>
            <person name="Liu Y."/>
            <person name="Qu J."/>
            <person name="Song X.-Z."/>
            <person name="Zhang L."/>
            <person name="Thornton R."/>
            <person name="Coyle M."/>
            <person name="Francisco L."/>
            <person name="Jackson L."/>
            <person name="Javaid M."/>
            <person name="Korchina V."/>
            <person name="Kovar C."/>
            <person name="Mata R."/>
            <person name="Mathew T."/>
            <person name="Ngo R."/>
            <person name="Nguyen L."/>
            <person name="Nguyen N."/>
            <person name="Okwuonu G."/>
            <person name="Ongeri F."/>
            <person name="Pham C."/>
            <person name="Simmons D."/>
            <person name="Wilczek-Boney K."/>
            <person name="Hale W."/>
            <person name="Jakkamsetti A."/>
            <person name="Pham P."/>
            <person name="Ruth R."/>
            <person name="San Lucas F."/>
            <person name="Warren J."/>
            <person name="Zhang J."/>
            <person name="Zhao Z."/>
            <person name="Zhou C."/>
            <person name="Zhu D."/>
            <person name="Lee S."/>
            <person name="Bess C."/>
            <person name="Blankenburg K."/>
            <person name="Forbes L."/>
            <person name="Fu Q."/>
            <person name="Gubbala S."/>
            <person name="Hirani K."/>
            <person name="Jayaseelan J.C."/>
            <person name="Lara F."/>
            <person name="Munidasa M."/>
            <person name="Palculict T."/>
            <person name="Patil S."/>
            <person name="Pu L.-L."/>
            <person name="Saada N."/>
            <person name="Tang L."/>
            <person name="Weissenberger G."/>
            <person name="Zhu Y."/>
            <person name="Hemphill L."/>
            <person name="Shang Y."/>
            <person name="Youmans B."/>
            <person name="Ayvaz T."/>
            <person name="Ross M."/>
            <person name="Santibanez J."/>
            <person name="Aqrawi P."/>
            <person name="Gross S."/>
            <person name="Joshi V."/>
            <person name="Fowler G."/>
            <person name="Nazareth L."/>
            <person name="Reid J."/>
            <person name="Worley K."/>
            <person name="Petrosino J."/>
            <person name="Highlander S."/>
            <person name="Gibbs R."/>
        </authorList>
    </citation>
    <scope>NUCLEOTIDE SEQUENCE [LARGE SCALE GENOMIC DNA]</scope>
    <source>
        <strain evidence="1 2">ATCC BAA-1200</strain>
    </source>
</reference>
<name>F2B9S6_9NEIS</name>
<dbReference type="HOGENOM" id="CLU_2570254_0_0_4"/>
<dbReference type="AlphaFoldDB" id="F2B9S6"/>
<gene>
    <name evidence="1" type="ORF">HMPREF9123_0480</name>
</gene>
<keyword evidence="2" id="KW-1185">Reference proteome</keyword>
<comment type="caution">
    <text evidence="1">The sequence shown here is derived from an EMBL/GenBank/DDBJ whole genome shotgun (WGS) entry which is preliminary data.</text>
</comment>